<evidence type="ECO:0000256" key="1">
    <source>
        <dbReference type="SAM" id="SignalP"/>
    </source>
</evidence>
<dbReference type="RefSeq" id="WP_234023820.1">
    <property type="nucleotide sequence ID" value="NZ_CP012673.1"/>
</dbReference>
<protein>
    <recommendedName>
        <fullName evidence="4">Secreted protein</fullName>
    </recommendedName>
</protein>
<feature type="signal peptide" evidence="1">
    <location>
        <begin position="1"/>
        <end position="23"/>
    </location>
</feature>
<evidence type="ECO:0008006" key="4">
    <source>
        <dbReference type="Google" id="ProtNLM"/>
    </source>
</evidence>
<reference evidence="2 3" key="1">
    <citation type="submission" date="2015-09" db="EMBL/GenBank/DDBJ databases">
        <title>Sorangium comparison.</title>
        <authorList>
            <person name="Zaburannyi N."/>
            <person name="Bunk B."/>
            <person name="Overmann J."/>
            <person name="Mueller R."/>
        </authorList>
    </citation>
    <scope>NUCLEOTIDE SEQUENCE [LARGE SCALE GENOMIC DNA]</scope>
    <source>
        <strain evidence="2 3">So ce26</strain>
    </source>
</reference>
<dbReference type="EMBL" id="CP012673">
    <property type="protein sequence ID" value="AUX42535.1"/>
    <property type="molecule type" value="Genomic_DNA"/>
</dbReference>
<dbReference type="InterPro" id="IPR049806">
    <property type="entry name" value="MasK-like_C"/>
</dbReference>
<name>A0A2L0ETC5_SORCE</name>
<evidence type="ECO:0000313" key="3">
    <source>
        <dbReference type="Proteomes" id="UP000238348"/>
    </source>
</evidence>
<gene>
    <name evidence="2" type="ORF">SOCE26_039680</name>
</gene>
<dbReference type="Proteomes" id="UP000238348">
    <property type="component" value="Chromosome"/>
</dbReference>
<evidence type="ECO:0000313" key="2">
    <source>
        <dbReference type="EMBL" id="AUX42535.1"/>
    </source>
</evidence>
<proteinExistence type="predicted"/>
<keyword evidence="1" id="KW-0732">Signal</keyword>
<feature type="chain" id="PRO_5014901485" description="Secreted protein" evidence="1">
    <location>
        <begin position="24"/>
        <end position="131"/>
    </location>
</feature>
<dbReference type="NCBIfam" id="NF033768">
    <property type="entry name" value="myxo_SS_tail"/>
    <property type="match status" value="1"/>
</dbReference>
<dbReference type="AlphaFoldDB" id="A0A2L0ETC5"/>
<accession>A0A2L0ETC5</accession>
<sequence length="131" mass="13989">MKQALIVSFMTVVAAAAAGCSFAVRDAEMYRNDTAALFETKRADIKSCYDAELKRNPRAKGDVTVSFLVLEDTGRVVDVVVDKASTTASDEIASCVVDAIDGLVLTPPDERKGKGRFTWTFEAEAGAPPPA</sequence>
<organism evidence="2 3">
    <name type="scientific">Sorangium cellulosum</name>
    <name type="common">Polyangium cellulosum</name>
    <dbReference type="NCBI Taxonomy" id="56"/>
    <lineage>
        <taxon>Bacteria</taxon>
        <taxon>Pseudomonadati</taxon>
        <taxon>Myxococcota</taxon>
        <taxon>Polyangia</taxon>
        <taxon>Polyangiales</taxon>
        <taxon>Polyangiaceae</taxon>
        <taxon>Sorangium</taxon>
    </lineage>
</organism>
<dbReference type="PROSITE" id="PS51257">
    <property type="entry name" value="PROKAR_LIPOPROTEIN"/>
    <property type="match status" value="1"/>
</dbReference>